<comment type="caution">
    <text evidence="1">The sequence shown here is derived from an EMBL/GenBank/DDBJ whole genome shotgun (WGS) entry which is preliminary data.</text>
</comment>
<evidence type="ECO:0000313" key="1">
    <source>
        <dbReference type="EMBL" id="MBB5637830.1"/>
    </source>
</evidence>
<reference evidence="1 2" key="1">
    <citation type="submission" date="2020-08" db="EMBL/GenBank/DDBJ databases">
        <title>Genomic Encyclopedia of Type Strains, Phase IV (KMG-V): Genome sequencing to study the core and pangenomes of soil and plant-associated prokaryotes.</title>
        <authorList>
            <person name="Whitman W."/>
        </authorList>
    </citation>
    <scope>NUCLEOTIDE SEQUENCE [LARGE SCALE GENOMIC DNA]</scope>
    <source>
        <strain evidence="1 2">S3M1</strain>
    </source>
</reference>
<sequence length="86" mass="9577">MARAWYVYIGNGPLKATNYYKIPPDSIIGCLNGDLICTISAVDTGDENPESPLSPNLQKYILDGLSTQLAQPEGNRDTKKYVYMKY</sequence>
<proteinExistence type="predicted"/>
<gene>
    <name evidence="1" type="ORF">HDE68_003755</name>
</gene>
<dbReference type="Proteomes" id="UP000537204">
    <property type="component" value="Unassembled WGS sequence"/>
</dbReference>
<dbReference type="RefSeq" id="WP_183883691.1">
    <property type="nucleotide sequence ID" value="NZ_JACHCE010000006.1"/>
</dbReference>
<accession>A0A7W8ZPV7</accession>
<dbReference type="EMBL" id="JACHCE010000006">
    <property type="protein sequence ID" value="MBB5637830.1"/>
    <property type="molecule type" value="Genomic_DNA"/>
</dbReference>
<evidence type="ECO:0000313" key="2">
    <source>
        <dbReference type="Proteomes" id="UP000537204"/>
    </source>
</evidence>
<dbReference type="AlphaFoldDB" id="A0A7W8ZPV7"/>
<protein>
    <submittedName>
        <fullName evidence="1">Uncharacterized protein</fullName>
    </submittedName>
</protein>
<name>A0A7W8ZPV7_9SPHI</name>
<organism evidence="1 2">
    <name type="scientific">Pedobacter cryoconitis</name>
    <dbReference type="NCBI Taxonomy" id="188932"/>
    <lineage>
        <taxon>Bacteria</taxon>
        <taxon>Pseudomonadati</taxon>
        <taxon>Bacteroidota</taxon>
        <taxon>Sphingobacteriia</taxon>
        <taxon>Sphingobacteriales</taxon>
        <taxon>Sphingobacteriaceae</taxon>
        <taxon>Pedobacter</taxon>
    </lineage>
</organism>